<dbReference type="InParanoid" id="Q24FG6"/>
<dbReference type="GO" id="GO:0005576">
    <property type="term" value="C:extracellular region"/>
    <property type="evidence" value="ECO:0007669"/>
    <property type="project" value="UniProtKB-SubCell"/>
</dbReference>
<feature type="chain" id="PRO_5004202320" evidence="9">
    <location>
        <begin position="24"/>
        <end position="2952"/>
    </location>
</feature>
<evidence type="ECO:0000256" key="2">
    <source>
        <dbReference type="ARBA" id="ARBA00004442"/>
    </source>
</evidence>
<dbReference type="InterPro" id="IPR015943">
    <property type="entry name" value="WD40/YVTN_repeat-like_dom_sf"/>
</dbReference>
<reference evidence="11" key="1">
    <citation type="journal article" date="2006" name="PLoS Biol.">
        <title>Macronuclear genome sequence of the ciliate Tetrahymena thermophila, a model eukaryote.</title>
        <authorList>
            <person name="Eisen J.A."/>
            <person name="Coyne R.S."/>
            <person name="Wu M."/>
            <person name="Wu D."/>
            <person name="Thiagarajan M."/>
            <person name="Wortman J.R."/>
            <person name="Badger J.H."/>
            <person name="Ren Q."/>
            <person name="Amedeo P."/>
            <person name="Jones K.M."/>
            <person name="Tallon L.J."/>
            <person name="Delcher A.L."/>
            <person name="Salzberg S.L."/>
            <person name="Silva J.C."/>
            <person name="Haas B.J."/>
            <person name="Majoros W.H."/>
            <person name="Farzad M."/>
            <person name="Carlton J.M."/>
            <person name="Smith R.K. Jr."/>
            <person name="Garg J."/>
            <person name="Pearlman R.E."/>
            <person name="Karrer K.M."/>
            <person name="Sun L."/>
            <person name="Manning G."/>
            <person name="Elde N.C."/>
            <person name="Turkewitz A.P."/>
            <person name="Asai D.J."/>
            <person name="Wilkes D.E."/>
            <person name="Wang Y."/>
            <person name="Cai H."/>
            <person name="Collins K."/>
            <person name="Stewart B.A."/>
            <person name="Lee S.R."/>
            <person name="Wilamowska K."/>
            <person name="Weinberg Z."/>
            <person name="Ruzzo W.L."/>
            <person name="Wloga D."/>
            <person name="Gaertig J."/>
            <person name="Frankel J."/>
            <person name="Tsao C.-C."/>
            <person name="Gorovsky M.A."/>
            <person name="Keeling P.J."/>
            <person name="Waller R.F."/>
            <person name="Patron N.J."/>
            <person name="Cherry J.M."/>
            <person name="Stover N.A."/>
            <person name="Krieger C.J."/>
            <person name="del Toro C."/>
            <person name="Ryder H.F."/>
            <person name="Williamson S.C."/>
            <person name="Barbeau R.A."/>
            <person name="Hamilton E.P."/>
            <person name="Orias E."/>
        </authorList>
    </citation>
    <scope>NUCLEOTIDE SEQUENCE [LARGE SCALE GENOMIC DNA]</scope>
    <source>
        <strain evidence="11">SB210</strain>
    </source>
</reference>
<evidence type="ECO:0000256" key="3">
    <source>
        <dbReference type="ARBA" id="ARBA00004613"/>
    </source>
</evidence>
<keyword evidence="7" id="KW-0998">Cell outer membrane</keyword>
<evidence type="ECO:0000256" key="5">
    <source>
        <dbReference type="ARBA" id="ARBA00022729"/>
    </source>
</evidence>
<keyword evidence="8" id="KW-1133">Transmembrane helix</keyword>
<evidence type="ECO:0000256" key="9">
    <source>
        <dbReference type="SAM" id="SignalP"/>
    </source>
</evidence>
<feature type="transmembrane region" description="Helical" evidence="8">
    <location>
        <begin position="2672"/>
        <end position="2692"/>
    </location>
</feature>
<dbReference type="KEGG" id="tet:TTHERM_00864970"/>
<dbReference type="Gene3D" id="2.130.10.10">
    <property type="entry name" value="YVTN repeat-like/Quinoprotein amine dehydrogenase"/>
    <property type="match status" value="1"/>
</dbReference>
<dbReference type="Pfam" id="PF02415">
    <property type="entry name" value="Chlam_PMP"/>
    <property type="match status" value="1"/>
</dbReference>
<name>Q24FG6_TETTS</name>
<proteinExistence type="predicted"/>
<feature type="transmembrane region" description="Helical" evidence="8">
    <location>
        <begin position="2487"/>
        <end position="2505"/>
    </location>
</feature>
<dbReference type="EMBL" id="GG662285">
    <property type="protein sequence ID" value="EAS06492.2"/>
    <property type="molecule type" value="Genomic_DNA"/>
</dbReference>
<keyword evidence="11" id="KW-1185">Reference proteome</keyword>
<dbReference type="Proteomes" id="UP000009168">
    <property type="component" value="Unassembled WGS sequence"/>
</dbReference>
<dbReference type="SUPFAM" id="SSF50978">
    <property type="entry name" value="WD40 repeat-like"/>
    <property type="match status" value="2"/>
</dbReference>
<feature type="transmembrane region" description="Helical" evidence="8">
    <location>
        <begin position="2363"/>
        <end position="2387"/>
    </location>
</feature>
<evidence type="ECO:0000313" key="10">
    <source>
        <dbReference type="EMBL" id="EAS06492.2"/>
    </source>
</evidence>
<feature type="signal peptide" evidence="9">
    <location>
        <begin position="1"/>
        <end position="23"/>
    </location>
</feature>
<dbReference type="GeneID" id="7845686"/>
<keyword evidence="4" id="KW-0964">Secreted</keyword>
<evidence type="ECO:0000256" key="7">
    <source>
        <dbReference type="ARBA" id="ARBA00023237"/>
    </source>
</evidence>
<dbReference type="SUPFAM" id="SSF51126">
    <property type="entry name" value="Pectin lyase-like"/>
    <property type="match status" value="2"/>
</dbReference>
<dbReference type="InterPro" id="IPR036322">
    <property type="entry name" value="WD40_repeat_dom_sf"/>
</dbReference>
<dbReference type="PANTHER" id="PTHR11319:SF35">
    <property type="entry name" value="OUTER MEMBRANE PROTEIN PMPC-RELATED"/>
    <property type="match status" value="1"/>
</dbReference>
<evidence type="ECO:0000256" key="4">
    <source>
        <dbReference type="ARBA" id="ARBA00022525"/>
    </source>
</evidence>
<evidence type="ECO:0000313" key="11">
    <source>
        <dbReference type="Proteomes" id="UP000009168"/>
    </source>
</evidence>
<organism evidence="10 11">
    <name type="scientific">Tetrahymena thermophila (strain SB210)</name>
    <dbReference type="NCBI Taxonomy" id="312017"/>
    <lineage>
        <taxon>Eukaryota</taxon>
        <taxon>Sar</taxon>
        <taxon>Alveolata</taxon>
        <taxon>Ciliophora</taxon>
        <taxon>Intramacronucleata</taxon>
        <taxon>Oligohymenophorea</taxon>
        <taxon>Hymenostomatida</taxon>
        <taxon>Tetrahymenina</taxon>
        <taxon>Tetrahymenidae</taxon>
        <taxon>Tetrahymena</taxon>
    </lineage>
</organism>
<accession>Q24FG6</accession>
<dbReference type="HOGENOM" id="CLU_003191_3_0_1"/>
<sequence length="2952" mass="344697">MKIIYLNYLSFILLFLCYSEVLSTNNCGIGCSECQSSIQGQYLCSKCEQDFILQNNQCSYTLCQPFTYLVYDKSLSQQNPQQCKAICPDYFQENQILNICQQINQCSISYSTDQTKNRINNGGNVENIIFISKKKTMIVYETYQTIINTNTGSFMSDMIDSNIIKVIQVYPNFVLMTADNQLIYWDYVSNSKQVILKISQGRLSKKSQIVYQSADQYYQVVTSYDEWLNLVYFTSFTLGDASFKSFPQTPSLSLASSFVYILDGYVIQTNVNRTINIYSFVINKNVNQFNLLKRQFSQVNLQVPYSPILQAIYYQIQGQSSINLLIIQQQSLNLIQFTDNSDGQSFPSIDYQILQFTDFPYEVTFLQQIDDEIYSTFAVRFSQQIQFYNQTLQFILAFQQPSITGFAFYRDPTLDYYQVKMFVLYSQLSYVTSHIVSYGTPSITDKSKITIQIQNPISFIKQNIKTILGGRILSQKQNDLKMRNLQFGTTVFSLYIVGKNIQKIDVDADQTSFVVNPFVQKKWVQGDVINQMVYSQISQILLTCSNDGTIIAWNTIESMNPDFLYKVERQLQRCIDIQLYNDQWVVALFSKQILIFGLRNQYEYKEYFFVSTSDQRQFIAHQSLYILLYYDNNFSILDGNTLSQISQNNKLIQNQSIQKIVFLENLSIIIQNSLDSICILQLSQQLLFPSQINFSFKSQYGNIVFLKTDFNINTNYNEIMVCLQNNAFLILNNQLQLIFSHILQQGFPFQVKKYSDRNTYILFGQVSNQDAAYQYFHYILYRDTNQGNIIGKSYSLKFNLGINIALDYKGNSQINYLSSQPQTFYTIIQRNRYLQNIQSLEFSHFVFSYGPGITQYVNSNSGNVQYYSGADGTLSFDTNNLNSVQQILLNPQNSKEAILNLQTSIKLGLLFIVQKEINIYNIQPIQQLVISENQSRIFCFKQQQVIMQNFNDNTKKEYSTQGYVNGIILNEEQQLVYIYGSQFLVTDFDLKIQQTVFDGQIQRYQLAYDFQGNLQSSYNNFGSFVKDLQIFGQNVAVLVNSNIYLFLRGSLLFQQYITPNGGGNLLGYYYIQDYNLLVYYTDNIRNAQLFYFNLETQSDDGYTSSPYTEIGYGKVVQLFYDPLAQRLNYIDSLGYLYSISLNSQKAFSNLIPFDAFQELGKPTNYYIDYNVNNLYVYNSQAIFFINYNLVSKYVIQQSQLNQQYYIKMIQGNSQLNTLYFIFDALSTLYIYKNLVSTYLCYFNEEVVDVKQLNQYQLIILVFSSKMLIYTYDQTQNLSLLSDTYVGVINNPQISKFLSDELYISTSNQLIHINYKFYLDSNSNWQYKSIQYPKDDQVISSIKLDGQEKQILISFKSGNVILYDQTLKSVKNIITQKSNSLQANLLSYTQNLIFLVFSDGSITKISRQDSTDQKNYNMQQVLQAQQNKFCSITVDAQYNQIFLNFCFTKIIYVLDTNTLQLAKYLSFPNDQHNRIYLSNNFMFAYSWSQVNIFKRGTLEFLNNIRKNNSYERILSLQVINESILIISLNQALEIYLMVQNKILLIEQQEFLNPHIIDVFLSKSDNSLLSIIGVSDQTIFEKRINLNLFDISMKLNNFNNQQISTLIQSNYYSCFYQIDMTNRDVAQNIFFNIYDSSQTNKNYRISAGVRGEIQALSFIPSSASVNIIFEPSETKQENQYVVIGSDTYTQYGFQNINFKDLTMNFGYIQQQMTFSNFTQNVNWQDIRIHDLNYGQVQIHFSNMNNVVISNLTITNIDYNQKYFQTYQDKFTKESQIFFYFQNCSNVVIDQLSILNYISWWRSTLFGFQNVQNVFISNVKITSSNFYSMFDFQNVQNLIMQNVFISNNQITERTPYYPLNDIDQDNTIPQVERYTIQIQGNLYTLMNQVTLKSNKNLLFMRYSNTYMKQQEMMTLYNDQLILQNIYIEQSDISLNNNVTLQQMAIQPLIIIQSSNVSIFQMQYQLNQGNIKIISTAYLEVVKSTFKNNTSLEGGALYLQKINKFKLRNCTFSYNTAKGSGGGIYMDSINSFQIKENYIMYNFAEIGGGIRLINYNNQTFYSSQIMNNTAYIFGNNVGISPTQLNIISNKEMQYKNMSMHSIRYHLNPTNKDFIYISKFRSGELLPFKIQFLDQDNKILTFSKYKFQNQQYTQEVYDEINSLSIEIMSNDISKLLAIGQTNINYNQYNDQDKSFDILSLQIDSNPNQSHKLHLAISTNSNQQISEFNVNMEIHFRQCLIGEIKKRVSGDLIVCDQCTSGYYSLQDPEDQKTVQCQKCPIQAQECVGNKITLKDGYWRESQLSDQIFACEQTYDTVSCQENNPLSRKGCIQGYIGPLCQECDLASELWGSRYTFDSGKQICQRCDNLVIYYIYFIILTIVFFAYIILSVCLFMNNFIFHSTSTYLRFLQILPIYSSCIKDQSTFYMKSIINFLQLSSILLEPSFQKKTPSVITWPDNFGNPINNVFSFSNCLFFQRANTNYQITQAKIILEGFYPLIFLALSCLLFYTLAKYKILGIKTYHNYATLTILFTFFQPELVRFFTNALSCRRIGNQKYQTINLQIKCNEDSYLTFTYLFIIPYIILLLTLPLFFLVKIFQNRKKLSFCINKYKYGYFYLDYKDGFYFWEFIRIYMKTFIVLFYTLYKEQDIYYCYQIVSLFICLYAILNHVFRPYLQRKVFWLETSSMVILVICILLQQLNLMYNSITALSLLFGLYIIFILIVLIVIIYLKMININLIRLQCIKGFNKIKIPERFLKMIIQKNQTQIATLLRWKKIKKQMLVITQLQAFKTVQQCEASICTFQQNKVGQKRKNQPINFTPEINLNSVNKYKTSENKLFSSNKFNSQQNQINEGNLSIFNKSNLLLNLEKMQQSNTIFQKEQNSQHDKIQSQQTTNNIIHDEMLCFTINDLDNVSQYDEHTKNGSTIINPPELKQLDQIALKKIITSYHGQHTNEELTNF</sequence>
<dbReference type="InterPro" id="IPR003368">
    <property type="entry name" value="POMP_repeat"/>
</dbReference>
<gene>
    <name evidence="10" type="ORF">TTHERM_00864970</name>
</gene>
<keyword evidence="5 9" id="KW-0732">Signal</keyword>
<protein>
    <submittedName>
        <fullName evidence="10">Transmembrane protein, putative</fullName>
    </submittedName>
</protein>
<feature type="transmembrane region" description="Helical" evidence="8">
    <location>
        <begin position="2617"/>
        <end position="2637"/>
    </location>
</feature>
<comment type="subcellular location">
    <subcellularLocation>
        <location evidence="1">Cell envelope</location>
    </subcellularLocation>
    <subcellularLocation>
        <location evidence="2">Cell outer membrane</location>
    </subcellularLocation>
    <subcellularLocation>
        <location evidence="3">Secreted</location>
    </subcellularLocation>
</comment>
<keyword evidence="6 8" id="KW-0472">Membrane</keyword>
<evidence type="ECO:0000256" key="6">
    <source>
        <dbReference type="ARBA" id="ARBA00023136"/>
    </source>
</evidence>
<keyword evidence="8 10" id="KW-0812">Transmembrane</keyword>
<evidence type="ECO:0000256" key="1">
    <source>
        <dbReference type="ARBA" id="ARBA00004196"/>
    </source>
</evidence>
<dbReference type="OrthoDB" id="756370at2759"/>
<feature type="transmembrane region" description="Helical" evidence="8">
    <location>
        <begin position="2698"/>
        <end position="2723"/>
    </location>
</feature>
<feature type="transmembrane region" description="Helical" evidence="8">
    <location>
        <begin position="2567"/>
        <end position="2588"/>
    </location>
</feature>
<dbReference type="PANTHER" id="PTHR11319">
    <property type="entry name" value="G PROTEIN-COUPLED RECEPTOR-RELATED"/>
    <property type="match status" value="1"/>
</dbReference>
<dbReference type="RefSeq" id="XP_001026737.2">
    <property type="nucleotide sequence ID" value="XM_001026737.2"/>
</dbReference>
<feature type="transmembrane region" description="Helical" evidence="8">
    <location>
        <begin position="2643"/>
        <end position="2660"/>
    </location>
</feature>
<dbReference type="InterPro" id="IPR011050">
    <property type="entry name" value="Pectin_lyase_fold/virulence"/>
</dbReference>
<dbReference type="NCBIfam" id="TIGR01376">
    <property type="entry name" value="POMP_repeat"/>
    <property type="match status" value="1"/>
</dbReference>
<evidence type="ECO:0000256" key="8">
    <source>
        <dbReference type="SAM" id="Phobius"/>
    </source>
</evidence>